<dbReference type="AlphaFoldDB" id="A0A3M7SQF8"/>
<keyword evidence="2" id="KW-1185">Reference proteome</keyword>
<evidence type="ECO:0000313" key="1">
    <source>
        <dbReference type="EMBL" id="RNA37945.1"/>
    </source>
</evidence>
<evidence type="ECO:0000313" key="2">
    <source>
        <dbReference type="Proteomes" id="UP000276133"/>
    </source>
</evidence>
<sequence>MVVLAALIQLVVQRLFHRENILGRLRQKARQSVRISLDQIGLDAHLLQSLAQHVSKRGRVLVVRLLVKLVHKVDEHVIGLVGQRGRQQIWRASTRLLKSLASSLKLKPVTWPVWREADAWLSKNGTQTELTAFQSGSLLALVVLDLLSIIAGQLNVQSAHRLRAGGRVQLGQGGARVLQKDESAIDRTLFGVLDANGDGRDVAAHFEPLHPVVQHFHLLALGHHHKGLSLLERFLLFVVGDAVDAELGLGVLVPLGVHHESGHEGHGNGLAIQLGGHFGRLGHILTVHEPEAGRHGRGERHALVYVGEGRMAGDVLPLGGRQAARDATQQA</sequence>
<reference evidence="1 2" key="1">
    <citation type="journal article" date="2018" name="Sci. Rep.">
        <title>Genomic signatures of local adaptation to the degree of environmental predictability in rotifers.</title>
        <authorList>
            <person name="Franch-Gras L."/>
            <person name="Hahn C."/>
            <person name="Garcia-Roger E.M."/>
            <person name="Carmona M.J."/>
            <person name="Serra M."/>
            <person name="Gomez A."/>
        </authorList>
    </citation>
    <scope>NUCLEOTIDE SEQUENCE [LARGE SCALE GENOMIC DNA]</scope>
    <source>
        <strain evidence="1">HYR1</strain>
    </source>
</reference>
<organism evidence="1 2">
    <name type="scientific">Brachionus plicatilis</name>
    <name type="common">Marine rotifer</name>
    <name type="synonym">Brachionus muelleri</name>
    <dbReference type="NCBI Taxonomy" id="10195"/>
    <lineage>
        <taxon>Eukaryota</taxon>
        <taxon>Metazoa</taxon>
        <taxon>Spiralia</taxon>
        <taxon>Gnathifera</taxon>
        <taxon>Rotifera</taxon>
        <taxon>Eurotatoria</taxon>
        <taxon>Monogononta</taxon>
        <taxon>Pseudotrocha</taxon>
        <taxon>Ploima</taxon>
        <taxon>Brachionidae</taxon>
        <taxon>Brachionus</taxon>
    </lineage>
</organism>
<dbReference type="EMBL" id="REGN01000956">
    <property type="protein sequence ID" value="RNA37945.1"/>
    <property type="molecule type" value="Genomic_DNA"/>
</dbReference>
<protein>
    <submittedName>
        <fullName evidence="1">Uncharacterized protein</fullName>
    </submittedName>
</protein>
<dbReference type="Proteomes" id="UP000276133">
    <property type="component" value="Unassembled WGS sequence"/>
</dbReference>
<name>A0A3M7SQF8_BRAPC</name>
<proteinExistence type="predicted"/>
<gene>
    <name evidence="1" type="ORF">BpHYR1_013267</name>
</gene>
<accession>A0A3M7SQF8</accession>
<comment type="caution">
    <text evidence="1">The sequence shown here is derived from an EMBL/GenBank/DDBJ whole genome shotgun (WGS) entry which is preliminary data.</text>
</comment>